<dbReference type="Pfam" id="PF13732">
    <property type="entry name" value="DrrA1-3_C"/>
    <property type="match status" value="1"/>
</dbReference>
<dbReference type="InterPro" id="IPR003439">
    <property type="entry name" value="ABC_transporter-like_ATP-bd"/>
</dbReference>
<dbReference type="SUPFAM" id="SSF52540">
    <property type="entry name" value="P-loop containing nucleoside triphosphate hydrolases"/>
    <property type="match status" value="1"/>
</dbReference>
<dbReference type="PANTHER" id="PTHR43335">
    <property type="entry name" value="ABC TRANSPORTER, ATP-BINDING PROTEIN"/>
    <property type="match status" value="1"/>
</dbReference>
<dbReference type="InterPro" id="IPR025302">
    <property type="entry name" value="DrrA1/2-like_C"/>
</dbReference>
<dbReference type="GO" id="GO:0016887">
    <property type="term" value="F:ATP hydrolysis activity"/>
    <property type="evidence" value="ECO:0007669"/>
    <property type="project" value="InterPro"/>
</dbReference>
<dbReference type="PROSITE" id="PS50893">
    <property type="entry name" value="ABC_TRANSPORTER_2"/>
    <property type="match status" value="1"/>
</dbReference>
<dbReference type="SMART" id="SM00382">
    <property type="entry name" value="AAA"/>
    <property type="match status" value="1"/>
</dbReference>
<comment type="similarity">
    <text evidence="1">Belongs to the ABC transporter superfamily.</text>
</comment>
<accession>A0A6J6NDL0</accession>
<organism evidence="6">
    <name type="scientific">freshwater metagenome</name>
    <dbReference type="NCBI Taxonomy" id="449393"/>
    <lineage>
        <taxon>unclassified sequences</taxon>
        <taxon>metagenomes</taxon>
        <taxon>ecological metagenomes</taxon>
    </lineage>
</organism>
<dbReference type="EMBL" id="CAEZXR010000002">
    <property type="protein sequence ID" value="CAB4684630.1"/>
    <property type="molecule type" value="Genomic_DNA"/>
</dbReference>
<proteinExistence type="inferred from homology"/>
<dbReference type="AlphaFoldDB" id="A0A6J6NDL0"/>
<evidence type="ECO:0000256" key="4">
    <source>
        <dbReference type="ARBA" id="ARBA00022840"/>
    </source>
</evidence>
<keyword evidence="4" id="KW-0067">ATP-binding</keyword>
<dbReference type="Gene3D" id="3.40.50.300">
    <property type="entry name" value="P-loop containing nucleotide triphosphate hydrolases"/>
    <property type="match status" value="1"/>
</dbReference>
<evidence type="ECO:0000313" key="6">
    <source>
        <dbReference type="EMBL" id="CAB4684630.1"/>
    </source>
</evidence>
<protein>
    <submittedName>
        <fullName evidence="6">Unannotated protein</fullName>
    </submittedName>
</protein>
<evidence type="ECO:0000256" key="3">
    <source>
        <dbReference type="ARBA" id="ARBA00022741"/>
    </source>
</evidence>
<name>A0A6J6NDL0_9ZZZZ</name>
<dbReference type="Pfam" id="PF00005">
    <property type="entry name" value="ABC_tran"/>
    <property type="match status" value="1"/>
</dbReference>
<dbReference type="InterPro" id="IPR017871">
    <property type="entry name" value="ABC_transporter-like_CS"/>
</dbReference>
<keyword evidence="3" id="KW-0547">Nucleotide-binding</keyword>
<gene>
    <name evidence="6" type="ORF">UFOPK2579_00046</name>
</gene>
<dbReference type="InterPro" id="IPR003593">
    <property type="entry name" value="AAA+_ATPase"/>
</dbReference>
<dbReference type="InterPro" id="IPR027417">
    <property type="entry name" value="P-loop_NTPase"/>
</dbReference>
<reference evidence="6" key="1">
    <citation type="submission" date="2020-05" db="EMBL/GenBank/DDBJ databases">
        <authorList>
            <person name="Chiriac C."/>
            <person name="Salcher M."/>
            <person name="Ghai R."/>
            <person name="Kavagutti S V."/>
        </authorList>
    </citation>
    <scope>NUCLEOTIDE SEQUENCE</scope>
</reference>
<feature type="domain" description="ABC transporter" evidence="5">
    <location>
        <begin position="2"/>
        <end position="228"/>
    </location>
</feature>
<dbReference type="PANTHER" id="PTHR43335:SF4">
    <property type="entry name" value="ABC TRANSPORTER, ATP-BINDING PROTEIN"/>
    <property type="match status" value="1"/>
</dbReference>
<evidence type="ECO:0000256" key="2">
    <source>
        <dbReference type="ARBA" id="ARBA00022448"/>
    </source>
</evidence>
<sequence length="292" mass="31745">MLEAHALTRAFGSLTAVDGVTFEVRPGRITGFVGANGAGKTTTMQMLMGVLSPTSGEVRWRGAPASAADRRTFGYMPEERGLYPRMKIAEQLAFFARLHGFSSKQAWGRADELLEFFGLGERREELLDNLSLGNQQRVQIAASLVHRPSALVLDEPFSGLDPLAVDAMVELLHREAADVPVLFSSHQLDLVERLCDDLIVLSSGRVVASGTVAELRGRAGEQYRVELDGDNAAWLRDVRGVRVTDVDGSIALLTLDGLSAAELARTVTGHGPVLEIARVRPPLSEVFREVTR</sequence>
<dbReference type="PROSITE" id="PS00211">
    <property type="entry name" value="ABC_TRANSPORTER_1"/>
    <property type="match status" value="1"/>
</dbReference>
<evidence type="ECO:0000256" key="1">
    <source>
        <dbReference type="ARBA" id="ARBA00005417"/>
    </source>
</evidence>
<keyword evidence="2" id="KW-0813">Transport</keyword>
<dbReference type="GO" id="GO:0005524">
    <property type="term" value="F:ATP binding"/>
    <property type="evidence" value="ECO:0007669"/>
    <property type="project" value="UniProtKB-KW"/>
</dbReference>
<evidence type="ECO:0000259" key="5">
    <source>
        <dbReference type="PROSITE" id="PS50893"/>
    </source>
</evidence>